<accession>A0A0A9A388</accession>
<reference evidence="1" key="2">
    <citation type="journal article" date="2015" name="Data Brief">
        <title>Shoot transcriptome of the giant reed, Arundo donax.</title>
        <authorList>
            <person name="Barrero R.A."/>
            <person name="Guerrero F.D."/>
            <person name="Moolhuijzen P."/>
            <person name="Goolsby J.A."/>
            <person name="Tidwell J."/>
            <person name="Bellgard S.E."/>
            <person name="Bellgard M.I."/>
        </authorList>
    </citation>
    <scope>NUCLEOTIDE SEQUENCE</scope>
    <source>
        <tissue evidence="1">Shoot tissue taken approximately 20 cm above the soil surface</tissue>
    </source>
</reference>
<dbReference type="EMBL" id="GBRH01256388">
    <property type="protein sequence ID" value="JAD41507.1"/>
    <property type="molecule type" value="Transcribed_RNA"/>
</dbReference>
<name>A0A0A9A388_ARUDO</name>
<reference evidence="1" key="1">
    <citation type="submission" date="2014-09" db="EMBL/GenBank/DDBJ databases">
        <authorList>
            <person name="Magalhaes I.L.F."/>
            <person name="Oliveira U."/>
            <person name="Santos F.R."/>
            <person name="Vidigal T.H.D.A."/>
            <person name="Brescovit A.D."/>
            <person name="Santos A.J."/>
        </authorList>
    </citation>
    <scope>NUCLEOTIDE SEQUENCE</scope>
    <source>
        <tissue evidence="1">Shoot tissue taken approximately 20 cm above the soil surface</tissue>
    </source>
</reference>
<dbReference type="EMBL" id="GBRH01197623">
    <property type="protein sequence ID" value="JAE00273.1"/>
    <property type="molecule type" value="Transcribed_RNA"/>
</dbReference>
<organism evidence="1">
    <name type="scientific">Arundo donax</name>
    <name type="common">Giant reed</name>
    <name type="synonym">Donax arundinaceus</name>
    <dbReference type="NCBI Taxonomy" id="35708"/>
    <lineage>
        <taxon>Eukaryota</taxon>
        <taxon>Viridiplantae</taxon>
        <taxon>Streptophyta</taxon>
        <taxon>Embryophyta</taxon>
        <taxon>Tracheophyta</taxon>
        <taxon>Spermatophyta</taxon>
        <taxon>Magnoliopsida</taxon>
        <taxon>Liliopsida</taxon>
        <taxon>Poales</taxon>
        <taxon>Poaceae</taxon>
        <taxon>PACMAD clade</taxon>
        <taxon>Arundinoideae</taxon>
        <taxon>Arundineae</taxon>
        <taxon>Arundo</taxon>
    </lineage>
</organism>
<proteinExistence type="predicted"/>
<evidence type="ECO:0000313" key="1">
    <source>
        <dbReference type="EMBL" id="JAD41507.1"/>
    </source>
</evidence>
<sequence>MKLGYIFYQYDNMSRHHNPCSDLGLLPG</sequence>
<protein>
    <submittedName>
        <fullName evidence="1">Uncharacterized protein</fullName>
    </submittedName>
</protein>
<dbReference type="AlphaFoldDB" id="A0A0A9A388"/>